<evidence type="ECO:0000313" key="2">
    <source>
        <dbReference type="EMBL" id="KAL3074043.1"/>
    </source>
</evidence>
<evidence type="ECO:0000313" key="3">
    <source>
        <dbReference type="Proteomes" id="UP001620626"/>
    </source>
</evidence>
<dbReference type="EMBL" id="JBICBT010001299">
    <property type="protein sequence ID" value="KAL3074043.1"/>
    <property type="molecule type" value="Genomic_DNA"/>
</dbReference>
<dbReference type="Proteomes" id="UP001620626">
    <property type="component" value="Unassembled WGS sequence"/>
</dbReference>
<evidence type="ECO:0000256" key="1">
    <source>
        <dbReference type="SAM" id="MobiDB-lite"/>
    </source>
</evidence>
<protein>
    <submittedName>
        <fullName evidence="2">Uncharacterized protein</fullName>
    </submittedName>
</protein>
<comment type="caution">
    <text evidence="2">The sequence shown here is derived from an EMBL/GenBank/DDBJ whole genome shotgun (WGS) entry which is preliminary data.</text>
</comment>
<accession>A0ABD2IL75</accession>
<dbReference type="AlphaFoldDB" id="A0ABD2IL75"/>
<proteinExistence type="predicted"/>
<reference evidence="2 3" key="1">
    <citation type="submission" date="2024-10" db="EMBL/GenBank/DDBJ databases">
        <authorList>
            <person name="Kim D."/>
        </authorList>
    </citation>
    <scope>NUCLEOTIDE SEQUENCE [LARGE SCALE GENOMIC DNA]</scope>
    <source>
        <strain evidence="2">BH-2024</strain>
    </source>
</reference>
<gene>
    <name evidence="2" type="ORF">niasHT_034017</name>
</gene>
<feature type="region of interest" description="Disordered" evidence="1">
    <location>
        <begin position="84"/>
        <end position="190"/>
    </location>
</feature>
<name>A0ABD2IL75_9BILA</name>
<keyword evidence="3" id="KW-1185">Reference proteome</keyword>
<sequence length="209" mass="23068">MVKTTFEQAVEKQQKAFADSATNLSNATKNLLQLRQSINENTQASEIEWYENLAIVAVRSFSKNAKNLLASIKYMVTEKKVTEKLEVKPDASSTSKRRLGTDDTGISSKKAKLDGTEQTELADTVATEPLAKLDGTEQTELADTAATEPLAKEDGTELAELEGTSKTVTEPMEENPADTGMTEKPPLARKRSFKIFDLIKEEPKQQKKL</sequence>
<organism evidence="2 3">
    <name type="scientific">Heterodera trifolii</name>
    <dbReference type="NCBI Taxonomy" id="157864"/>
    <lineage>
        <taxon>Eukaryota</taxon>
        <taxon>Metazoa</taxon>
        <taxon>Ecdysozoa</taxon>
        <taxon>Nematoda</taxon>
        <taxon>Chromadorea</taxon>
        <taxon>Rhabditida</taxon>
        <taxon>Tylenchina</taxon>
        <taxon>Tylenchomorpha</taxon>
        <taxon>Tylenchoidea</taxon>
        <taxon>Heteroderidae</taxon>
        <taxon>Heteroderinae</taxon>
        <taxon>Heterodera</taxon>
    </lineage>
</organism>